<evidence type="ECO:0000259" key="1">
    <source>
        <dbReference type="PROSITE" id="PS51186"/>
    </source>
</evidence>
<dbReference type="CDD" id="cd04301">
    <property type="entry name" value="NAT_SF"/>
    <property type="match status" value="1"/>
</dbReference>
<dbReference type="Gene3D" id="3.40.630.30">
    <property type="match status" value="1"/>
</dbReference>
<feature type="domain" description="N-acetyltransferase" evidence="1">
    <location>
        <begin position="5"/>
        <end position="165"/>
    </location>
</feature>
<dbReference type="Pfam" id="PF00583">
    <property type="entry name" value="Acetyltransf_1"/>
    <property type="match status" value="1"/>
</dbReference>
<organism evidence="2 3">
    <name type="scientific">Jeotgalibaca porci</name>
    <dbReference type="NCBI Taxonomy" id="1868793"/>
    <lineage>
        <taxon>Bacteria</taxon>
        <taxon>Bacillati</taxon>
        <taxon>Bacillota</taxon>
        <taxon>Bacilli</taxon>
        <taxon>Lactobacillales</taxon>
        <taxon>Carnobacteriaceae</taxon>
        <taxon>Jeotgalibaca</taxon>
    </lineage>
</organism>
<proteinExistence type="predicted"/>
<gene>
    <name evidence="2" type="ORF">G7058_08245</name>
</gene>
<dbReference type="PANTHER" id="PTHR43617">
    <property type="entry name" value="L-AMINO ACID N-ACETYLTRANSFERASE"/>
    <property type="match status" value="1"/>
</dbReference>
<sequence>MTKLVPVRDTLQVEDIAHMAEIIWQEHYLPILGEAQVRYMLATLQSEEKMVQDIAHNKADYFIIEAGVSEIGYVAIEWQENVLFLSKLYLLKEARGLGHAAAILKELLQMATERGMNGITLTVNKYNSDAIAFYEKAGFERTDSIISDIGGGYVMDDYVYHLEIT</sequence>
<keyword evidence="3" id="KW-1185">Reference proteome</keyword>
<dbReference type="EMBL" id="CP049889">
    <property type="protein sequence ID" value="QIK52018.1"/>
    <property type="molecule type" value="Genomic_DNA"/>
</dbReference>
<dbReference type="Proteomes" id="UP000501830">
    <property type="component" value="Chromosome"/>
</dbReference>
<dbReference type="InterPro" id="IPR000182">
    <property type="entry name" value="GNAT_dom"/>
</dbReference>
<dbReference type="GeneID" id="94553271"/>
<protein>
    <submittedName>
        <fullName evidence="2">GNAT family N-acetyltransferase</fullName>
    </submittedName>
</protein>
<dbReference type="KEGG" id="jpo:G7058_08245"/>
<dbReference type="RefSeq" id="WP_166063080.1">
    <property type="nucleotide sequence ID" value="NZ_CP049889.1"/>
</dbReference>
<dbReference type="PROSITE" id="PS51186">
    <property type="entry name" value="GNAT"/>
    <property type="match status" value="1"/>
</dbReference>
<evidence type="ECO:0000313" key="3">
    <source>
        <dbReference type="Proteomes" id="UP000501830"/>
    </source>
</evidence>
<keyword evidence="2" id="KW-0808">Transferase</keyword>
<dbReference type="GO" id="GO:0016747">
    <property type="term" value="F:acyltransferase activity, transferring groups other than amino-acyl groups"/>
    <property type="evidence" value="ECO:0007669"/>
    <property type="project" value="InterPro"/>
</dbReference>
<dbReference type="SUPFAM" id="SSF55729">
    <property type="entry name" value="Acyl-CoA N-acyltransferases (Nat)"/>
    <property type="match status" value="1"/>
</dbReference>
<reference evidence="2 3" key="1">
    <citation type="journal article" date="2017" name="Int. J. Syst. Evol. Microbiol.">
        <title>Jeotgalibaca porci sp. nov. and Jeotgalibaca arthritidis sp. nov., isolated from pigs, and emended description of the genus Jeotgalibaca.</title>
        <authorList>
            <person name="Zamora L."/>
            <person name="Perez-Sancho M."/>
            <person name="Dominguez L."/>
            <person name="Fernandez-Garayzabal J.F."/>
            <person name="Vela A.I."/>
        </authorList>
    </citation>
    <scope>NUCLEOTIDE SEQUENCE [LARGE SCALE GENOMIC DNA]</scope>
    <source>
        <strain evidence="2 3">CCUG 69148</strain>
    </source>
</reference>
<dbReference type="InterPro" id="IPR016181">
    <property type="entry name" value="Acyl_CoA_acyltransferase"/>
</dbReference>
<dbReference type="AlphaFoldDB" id="A0A6G7WIK1"/>
<name>A0A6G7WIK1_9LACT</name>
<dbReference type="InterPro" id="IPR050276">
    <property type="entry name" value="MshD_Acetyltransferase"/>
</dbReference>
<accession>A0A6G7WIK1</accession>
<evidence type="ECO:0000313" key="2">
    <source>
        <dbReference type="EMBL" id="QIK52018.1"/>
    </source>
</evidence>